<comment type="caution">
    <text evidence="2">The sequence shown here is derived from an EMBL/GenBank/DDBJ whole genome shotgun (WGS) entry which is preliminary data.</text>
</comment>
<organism evidence="2 3">
    <name type="scientific">Arsenicicoccus piscis</name>
    <dbReference type="NCBI Taxonomy" id="673954"/>
    <lineage>
        <taxon>Bacteria</taxon>
        <taxon>Bacillati</taxon>
        <taxon>Actinomycetota</taxon>
        <taxon>Actinomycetes</taxon>
        <taxon>Micrococcales</taxon>
        <taxon>Intrasporangiaceae</taxon>
        <taxon>Arsenicicoccus</taxon>
    </lineage>
</organism>
<proteinExistence type="predicted"/>
<accession>A0ABQ6HLU8</accession>
<evidence type="ECO:0000256" key="1">
    <source>
        <dbReference type="SAM" id="MobiDB-lite"/>
    </source>
</evidence>
<name>A0ABQ6HLU8_9MICO</name>
<dbReference type="EMBL" id="BSUJ01000001">
    <property type="protein sequence ID" value="GMA19453.1"/>
    <property type="molecule type" value="Genomic_DNA"/>
</dbReference>
<keyword evidence="3" id="KW-1185">Reference proteome</keyword>
<feature type="compositionally biased region" description="Basic and acidic residues" evidence="1">
    <location>
        <begin position="12"/>
        <end position="44"/>
    </location>
</feature>
<evidence type="ECO:0000313" key="3">
    <source>
        <dbReference type="Proteomes" id="UP001157109"/>
    </source>
</evidence>
<protein>
    <submittedName>
        <fullName evidence="2">Uncharacterized protein</fullName>
    </submittedName>
</protein>
<evidence type="ECO:0000313" key="2">
    <source>
        <dbReference type="EMBL" id="GMA19453.1"/>
    </source>
</evidence>
<gene>
    <name evidence="2" type="ORF">GCM10025862_14740</name>
</gene>
<dbReference type="Proteomes" id="UP001157109">
    <property type="component" value="Unassembled WGS sequence"/>
</dbReference>
<feature type="region of interest" description="Disordered" evidence="1">
    <location>
        <begin position="1"/>
        <end position="49"/>
    </location>
</feature>
<reference evidence="3" key="1">
    <citation type="journal article" date="2019" name="Int. J. Syst. Evol. Microbiol.">
        <title>The Global Catalogue of Microorganisms (GCM) 10K type strain sequencing project: providing services to taxonomists for standard genome sequencing and annotation.</title>
        <authorList>
            <consortium name="The Broad Institute Genomics Platform"/>
            <consortium name="The Broad Institute Genome Sequencing Center for Infectious Disease"/>
            <person name="Wu L."/>
            <person name="Ma J."/>
        </authorList>
    </citation>
    <scope>NUCLEOTIDE SEQUENCE [LARGE SCALE GENOMIC DNA]</scope>
    <source>
        <strain evidence="3">NBRC 105830</strain>
    </source>
</reference>
<sequence>MRVVRVAQRVDGTGHHDEEPDGADPHALLHDAEQDHGQADHDDGTAEDELTIAPSVVRALAHL</sequence>